<keyword evidence="5 11" id="KW-0479">Metal-binding</keyword>
<keyword evidence="6 11" id="KW-0862">Zinc</keyword>
<dbReference type="PANTHER" id="PTHR10309">
    <property type="entry name" value="MANNOSE-6-PHOSPHATE ISOMERASE"/>
    <property type="match status" value="1"/>
</dbReference>
<dbReference type="AlphaFoldDB" id="A0A0K8TMD1"/>
<dbReference type="Pfam" id="PF20512">
    <property type="entry name" value="PMI_typeI_hel"/>
    <property type="match status" value="1"/>
</dbReference>
<proteinExistence type="evidence at transcript level"/>
<name>A0A0K8TMD1_TABBR</name>
<comment type="cofactor">
    <cofactor evidence="11">
        <name>Zn(2+)</name>
        <dbReference type="ChEBI" id="CHEBI:29105"/>
    </cofactor>
    <text evidence="11">Binds 1 zinc ion per subunit.</text>
</comment>
<feature type="binding site" evidence="11">
    <location>
        <position position="123"/>
    </location>
    <ligand>
        <name>Zn(2+)</name>
        <dbReference type="ChEBI" id="CHEBI:29105"/>
    </ligand>
</feature>
<reference evidence="15" key="1">
    <citation type="journal article" date="2015" name="Insect Biochem. Mol. Biol.">
        <title>An insight into the sialome of the horse fly, Tabanus bromius.</title>
        <authorList>
            <person name="Ribeiro J.M."/>
            <person name="Kazimirova M."/>
            <person name="Takac P."/>
            <person name="Andersen J.F."/>
            <person name="Francischetti I.M."/>
        </authorList>
    </citation>
    <scope>NUCLEOTIDE SEQUENCE</scope>
</reference>
<feature type="binding site" evidence="11">
    <location>
        <position position="98"/>
    </location>
    <ligand>
        <name>Zn(2+)</name>
        <dbReference type="ChEBI" id="CHEBI:29105"/>
    </ligand>
</feature>
<dbReference type="InterPro" id="IPR001250">
    <property type="entry name" value="Man6P_Isoase-1"/>
</dbReference>
<dbReference type="EC" id="5.3.1.8" evidence="4"/>
<dbReference type="Gene3D" id="1.10.441.10">
    <property type="entry name" value="Phosphomannose Isomerase, domain 2"/>
    <property type="match status" value="1"/>
</dbReference>
<evidence type="ECO:0000256" key="10">
    <source>
        <dbReference type="PIRSR" id="PIRSR001480-1"/>
    </source>
</evidence>
<dbReference type="PROSITE" id="PS00965">
    <property type="entry name" value="PMI_I_1"/>
    <property type="match status" value="1"/>
</dbReference>
<dbReference type="CDD" id="cd07011">
    <property type="entry name" value="cupin_PMI_type_I_N"/>
    <property type="match status" value="1"/>
</dbReference>
<comment type="similarity">
    <text evidence="3">Belongs to the mannose-6-phosphate isomerase type 1 family.</text>
</comment>
<keyword evidence="7 15" id="KW-0413">Isomerase</keyword>
<dbReference type="InterPro" id="IPR014710">
    <property type="entry name" value="RmlC-like_jellyroll"/>
</dbReference>
<dbReference type="PIRSF" id="PIRSF001480">
    <property type="entry name" value="Mannose-6-phosphate_isomerase"/>
    <property type="match status" value="1"/>
</dbReference>
<dbReference type="Pfam" id="PF20511">
    <property type="entry name" value="PMI_typeI_cat"/>
    <property type="match status" value="1"/>
</dbReference>
<comment type="pathway">
    <text evidence="2 12">Nucleotide-sugar biosynthesis; GDP-alpha-D-mannose biosynthesis; alpha-D-mannose 1-phosphate from D-fructose 6-phosphate: step 1/2.</text>
</comment>
<feature type="domain" description="Phosphomannose isomerase type I helical insertion" evidence="14">
    <location>
        <begin position="171"/>
        <end position="231"/>
    </location>
</feature>
<feature type="binding site" evidence="11">
    <location>
        <position position="96"/>
    </location>
    <ligand>
        <name>Zn(2+)</name>
        <dbReference type="ChEBI" id="CHEBI:29105"/>
    </ligand>
</feature>
<evidence type="ECO:0000256" key="11">
    <source>
        <dbReference type="PIRSR" id="PIRSR001480-2"/>
    </source>
</evidence>
<dbReference type="InterPro" id="IPR011051">
    <property type="entry name" value="RmlC_Cupin_sf"/>
</dbReference>
<protein>
    <recommendedName>
        <fullName evidence="4">mannose-6-phosphate isomerase</fullName>
        <ecNumber evidence="4">5.3.1.8</ecNumber>
    </recommendedName>
    <alternativeName>
        <fullName evidence="8">Phosphohexomutase</fullName>
    </alternativeName>
    <alternativeName>
        <fullName evidence="9">Phosphomannose isomerase</fullName>
    </alternativeName>
</protein>
<organism evidence="15">
    <name type="scientific">Tabanus bromius</name>
    <name type="common">Band-eyed brown horse fly</name>
    <dbReference type="NCBI Taxonomy" id="304241"/>
    <lineage>
        <taxon>Eukaryota</taxon>
        <taxon>Metazoa</taxon>
        <taxon>Ecdysozoa</taxon>
        <taxon>Arthropoda</taxon>
        <taxon>Hexapoda</taxon>
        <taxon>Insecta</taxon>
        <taxon>Pterygota</taxon>
        <taxon>Neoptera</taxon>
        <taxon>Endopterygota</taxon>
        <taxon>Diptera</taxon>
        <taxon>Brachycera</taxon>
        <taxon>Tabanomorpha</taxon>
        <taxon>Tabanoidea</taxon>
        <taxon>Tabanidae</taxon>
        <taxon>Tabanus</taxon>
    </lineage>
</organism>
<evidence type="ECO:0000256" key="5">
    <source>
        <dbReference type="ARBA" id="ARBA00022723"/>
    </source>
</evidence>
<dbReference type="UniPathway" id="UPA00126">
    <property type="reaction ID" value="UER00423"/>
</dbReference>
<dbReference type="PANTHER" id="PTHR10309:SF0">
    <property type="entry name" value="MANNOSE-6-PHOSPHATE ISOMERASE"/>
    <property type="match status" value="1"/>
</dbReference>
<feature type="binding site" evidence="11">
    <location>
        <position position="250"/>
    </location>
    <ligand>
        <name>Zn(2+)</name>
        <dbReference type="ChEBI" id="CHEBI:29105"/>
    </ligand>
</feature>
<dbReference type="GO" id="GO:0009298">
    <property type="term" value="P:GDP-mannose biosynthetic process"/>
    <property type="evidence" value="ECO:0007669"/>
    <property type="project" value="UniProtKB-UniPathway"/>
</dbReference>
<dbReference type="GO" id="GO:0005975">
    <property type="term" value="P:carbohydrate metabolic process"/>
    <property type="evidence" value="ECO:0007669"/>
    <property type="project" value="InterPro"/>
</dbReference>
<comment type="catalytic activity">
    <reaction evidence="1">
        <text>D-mannose 6-phosphate = D-fructose 6-phosphate</text>
        <dbReference type="Rhea" id="RHEA:12356"/>
        <dbReference type="ChEBI" id="CHEBI:58735"/>
        <dbReference type="ChEBI" id="CHEBI:61527"/>
        <dbReference type="EC" id="5.3.1.8"/>
    </reaction>
</comment>
<dbReference type="PROSITE" id="PS00966">
    <property type="entry name" value="PMI_I_2"/>
    <property type="match status" value="1"/>
</dbReference>
<dbReference type="NCBIfam" id="TIGR00218">
    <property type="entry name" value="manA"/>
    <property type="match status" value="1"/>
</dbReference>
<accession>A0A0K8TMD1</accession>
<feature type="active site" evidence="10">
    <location>
        <position position="269"/>
    </location>
</feature>
<evidence type="ECO:0000256" key="12">
    <source>
        <dbReference type="RuleBase" id="RU004248"/>
    </source>
</evidence>
<feature type="domain" description="Phosphomannose isomerase type I catalytic" evidence="13">
    <location>
        <begin position="4"/>
        <end position="139"/>
    </location>
</feature>
<evidence type="ECO:0000259" key="14">
    <source>
        <dbReference type="Pfam" id="PF20512"/>
    </source>
</evidence>
<dbReference type="SUPFAM" id="SSF51182">
    <property type="entry name" value="RmlC-like cupins"/>
    <property type="match status" value="1"/>
</dbReference>
<evidence type="ECO:0000256" key="7">
    <source>
        <dbReference type="ARBA" id="ARBA00023235"/>
    </source>
</evidence>
<dbReference type="GO" id="GO:0005829">
    <property type="term" value="C:cytosol"/>
    <property type="evidence" value="ECO:0007669"/>
    <property type="project" value="TreeGrafter"/>
</dbReference>
<evidence type="ECO:0000256" key="2">
    <source>
        <dbReference type="ARBA" id="ARBA00004666"/>
    </source>
</evidence>
<evidence type="ECO:0000256" key="9">
    <source>
        <dbReference type="ARBA" id="ARBA00030762"/>
    </source>
</evidence>
<dbReference type="Gene3D" id="2.60.120.10">
    <property type="entry name" value="Jelly Rolls"/>
    <property type="match status" value="2"/>
</dbReference>
<evidence type="ECO:0000256" key="4">
    <source>
        <dbReference type="ARBA" id="ARBA00011956"/>
    </source>
</evidence>
<dbReference type="GO" id="GO:0008270">
    <property type="term" value="F:zinc ion binding"/>
    <property type="evidence" value="ECO:0007669"/>
    <property type="project" value="InterPro"/>
</dbReference>
<dbReference type="InterPro" id="IPR046458">
    <property type="entry name" value="PMI_typeI_hel"/>
</dbReference>
<evidence type="ECO:0000256" key="3">
    <source>
        <dbReference type="ARBA" id="ARBA00010772"/>
    </source>
</evidence>
<evidence type="ECO:0000256" key="8">
    <source>
        <dbReference type="ARBA" id="ARBA00029741"/>
    </source>
</evidence>
<evidence type="ECO:0000256" key="1">
    <source>
        <dbReference type="ARBA" id="ARBA00000757"/>
    </source>
</evidence>
<dbReference type="InterPro" id="IPR046457">
    <property type="entry name" value="PMI_typeI_cat"/>
</dbReference>
<dbReference type="PRINTS" id="PR00714">
    <property type="entry name" value="MAN6PISMRASE"/>
</dbReference>
<evidence type="ECO:0000313" key="15">
    <source>
        <dbReference type="EMBL" id="JAI15308.1"/>
    </source>
</evidence>
<sequence length="399" mass="44402">MEIVGSVKNYEWGKLGLDSEVAQLAKLNSEDVQVDDSTPYAELWMGDHPSGPSTLKSTGSSLAEILSRSDEKLIGDHTKLSFLFKVLSIRKALSIQIHPNKEEAEKLHASAPDIYKDSNHKPELAIALTPFLALCGFRPYKEIHDVCQQITPIKDLIGHELVKNLANNGYEALKECYSKLMAVDADNIKRSIEKIRLENRKELQLLELDSLFNRLNDDFPNDVGVLSIFFLNVIELNEGQAIFLPANEPHAYLEGNCIECMACSDNVIRAGLTPKFKDVSTLLRMVNYKSGSSSSKLFQPKILDKYTELFAPSVEDFAVIKICIPPTEPQYILKNKGNGAILLVLKGQSVLSPGTLPSLSLKRGSIVFIPGNCGDLRFDLTDNKSEYFVAYQAMPNCYQ</sequence>
<evidence type="ECO:0000259" key="13">
    <source>
        <dbReference type="Pfam" id="PF20511"/>
    </source>
</evidence>
<dbReference type="InterPro" id="IPR016305">
    <property type="entry name" value="Mannose-6-P_Isomerase"/>
</dbReference>
<dbReference type="GO" id="GO:0004476">
    <property type="term" value="F:mannose-6-phosphate isomerase activity"/>
    <property type="evidence" value="ECO:0007669"/>
    <property type="project" value="UniProtKB-EC"/>
</dbReference>
<evidence type="ECO:0000256" key="6">
    <source>
        <dbReference type="ARBA" id="ARBA00022833"/>
    </source>
</evidence>
<dbReference type="EMBL" id="GDAI01002295">
    <property type="protein sequence ID" value="JAI15308.1"/>
    <property type="molecule type" value="mRNA"/>
</dbReference>
<dbReference type="InterPro" id="IPR018050">
    <property type="entry name" value="Pmannose_isomerase-type1_CS"/>
</dbReference>